<protein>
    <submittedName>
        <fullName evidence="2">Mechanosensitive ion channel protein MscS</fullName>
    </submittedName>
</protein>
<dbReference type="SUPFAM" id="SSF82689">
    <property type="entry name" value="Mechanosensitive channel protein MscS (YggB), C-terminal domain"/>
    <property type="match status" value="1"/>
</dbReference>
<dbReference type="GO" id="GO:0016020">
    <property type="term" value="C:membrane"/>
    <property type="evidence" value="ECO:0007669"/>
    <property type="project" value="InterPro"/>
</dbReference>
<dbReference type="AlphaFoldDB" id="A0A622JXB1"/>
<evidence type="ECO:0000313" key="1">
    <source>
        <dbReference type="EMBL" id="ECS2495056.1"/>
    </source>
</evidence>
<organism evidence="2">
    <name type="scientific">Salmonella derby</name>
    <dbReference type="NCBI Taxonomy" id="28144"/>
    <lineage>
        <taxon>Bacteria</taxon>
        <taxon>Pseudomonadati</taxon>
        <taxon>Pseudomonadota</taxon>
        <taxon>Gammaproteobacteria</taxon>
        <taxon>Enterobacterales</taxon>
        <taxon>Enterobacteriaceae</taxon>
        <taxon>Salmonella</taxon>
    </lineage>
</organism>
<reference evidence="2" key="1">
    <citation type="submission" date="2018-07" db="EMBL/GenBank/DDBJ databases">
        <authorList>
            <consortium name="NARMS: The National Antimicrobial Resistance Monitoring System"/>
        </authorList>
    </citation>
    <scope>NUCLEOTIDE SEQUENCE</scope>
    <source>
        <strain evidence="1">CVM N53019</strain>
        <strain evidence="2">FSIS1606285</strain>
    </source>
</reference>
<dbReference type="EMBL" id="AAKIZH010000021">
    <property type="protein sequence ID" value="ECS2495056.1"/>
    <property type="molecule type" value="Genomic_DNA"/>
</dbReference>
<comment type="caution">
    <text evidence="2">The sequence shown here is derived from an EMBL/GenBank/DDBJ whole genome shotgun (WGS) entry which is preliminary data.</text>
</comment>
<sequence>QYWSTYYDLLENIKEAMDENGINIPYPRMDVRVENVKSITP</sequence>
<gene>
    <name evidence="2" type="ORF">A6D66_24470</name>
    <name evidence="1" type="ORF">APM66_17375</name>
</gene>
<dbReference type="Proteomes" id="UP000839886">
    <property type="component" value="Unassembled WGS sequence"/>
</dbReference>
<dbReference type="EMBL" id="AAKQRN010000050">
    <property type="protein sequence ID" value="ECU6755266.1"/>
    <property type="molecule type" value="Genomic_DNA"/>
</dbReference>
<proteinExistence type="predicted"/>
<feature type="non-terminal residue" evidence="2">
    <location>
        <position position="1"/>
    </location>
</feature>
<dbReference type="InterPro" id="IPR011066">
    <property type="entry name" value="MscS_channel_C_sf"/>
</dbReference>
<accession>A0A622JXB1</accession>
<dbReference type="Gene3D" id="3.30.70.100">
    <property type="match status" value="1"/>
</dbReference>
<evidence type="ECO:0000313" key="2">
    <source>
        <dbReference type="EMBL" id="ECU6755266.1"/>
    </source>
</evidence>
<name>A0A622JXB1_SALDE</name>